<protein>
    <recommendedName>
        <fullName evidence="14">Alpha-1,2-mannosyltransferase</fullName>
    </recommendedName>
</protein>
<comment type="pathway">
    <text evidence="2">Protein modification; protein glycosylation.</text>
</comment>
<gene>
    <name evidence="12" type="ORF">N7492_004276</name>
</gene>
<dbReference type="GO" id="GO:0046354">
    <property type="term" value="P:mannan biosynthetic process"/>
    <property type="evidence" value="ECO:0007669"/>
    <property type="project" value="TreeGrafter"/>
</dbReference>
<feature type="region of interest" description="Disordered" evidence="10">
    <location>
        <begin position="68"/>
        <end position="88"/>
    </location>
</feature>
<reference evidence="12" key="1">
    <citation type="submission" date="2022-11" db="EMBL/GenBank/DDBJ databases">
        <authorList>
            <person name="Petersen C."/>
        </authorList>
    </citation>
    <scope>NUCLEOTIDE SEQUENCE</scope>
    <source>
        <strain evidence="12">IBT 21917</strain>
    </source>
</reference>
<evidence type="ECO:0000256" key="1">
    <source>
        <dbReference type="ARBA" id="ARBA00004323"/>
    </source>
</evidence>
<proteinExistence type="inferred from homology"/>
<evidence type="ECO:0000256" key="8">
    <source>
        <dbReference type="ARBA" id="ARBA00023034"/>
    </source>
</evidence>
<evidence type="ECO:0000256" key="3">
    <source>
        <dbReference type="ARBA" id="ARBA00009105"/>
    </source>
</evidence>
<evidence type="ECO:0000256" key="4">
    <source>
        <dbReference type="ARBA" id="ARBA00022679"/>
    </source>
</evidence>
<keyword evidence="13" id="KW-1185">Reference proteome</keyword>
<evidence type="ECO:0000313" key="13">
    <source>
        <dbReference type="Proteomes" id="UP001146351"/>
    </source>
</evidence>
<keyword evidence="9 11" id="KW-0472">Membrane</keyword>
<dbReference type="PANTHER" id="PTHR31646">
    <property type="entry name" value="ALPHA-1,2-MANNOSYLTRANSFERASE MNN2"/>
    <property type="match status" value="1"/>
</dbReference>
<sequence>MDMFGPARIKSLLLAGLAVILVCTVYLYWTPTTASSTVSVVPSTAFEVPLPERQKDFWKIFRPIIERHKPSGPAPGKKGDAGSVHFNPADARPLPDLTTMSEADQKAMTEAHANFVEEVKKAGTSLKPVHTPGKRGVVSTAGAQYLPVFVSSLRMLRRAGSTLPVEVYMKDTGEYEKRVCNDILPALDARCLVLGDVVGKNILEHYQLKVFALLFSSFEDIVWMDADCFPLGKPEELLDSEPFTSSGLVTWPDFWASSVSPLYYKISRQEQPPMAARQSSEAGVFLVSKKTHLVSLLLAAYYNFYGPSHYFRLLTQGGPGEGDKETFLQAAMAVGAPFYAVSEKVQAIGHWVGPDKLSGSAMAQSDPREDYALTSKDKWRVKDASVAPAPHILFIHANYPKFNPGDNVFGLGWETTPTLKQDGSDGRAWTAPEETIRRFGYDAEKAYWEEIKSVTCHHETVFKSWANKDGLCRKVESYWGNVFAHPHKDDPKFTQDH</sequence>
<evidence type="ECO:0000256" key="11">
    <source>
        <dbReference type="SAM" id="Phobius"/>
    </source>
</evidence>
<evidence type="ECO:0000256" key="7">
    <source>
        <dbReference type="ARBA" id="ARBA00022989"/>
    </source>
</evidence>
<dbReference type="Proteomes" id="UP001146351">
    <property type="component" value="Unassembled WGS sequence"/>
</dbReference>
<dbReference type="EMBL" id="JAPQKO010000003">
    <property type="protein sequence ID" value="KAJ5171683.1"/>
    <property type="molecule type" value="Genomic_DNA"/>
</dbReference>
<evidence type="ECO:0000256" key="5">
    <source>
        <dbReference type="ARBA" id="ARBA00022692"/>
    </source>
</evidence>
<dbReference type="GO" id="GO:0000026">
    <property type="term" value="F:alpha-1,2-mannosyltransferase activity"/>
    <property type="evidence" value="ECO:0007669"/>
    <property type="project" value="TreeGrafter"/>
</dbReference>
<dbReference type="SUPFAM" id="SSF53448">
    <property type="entry name" value="Nucleotide-diphospho-sugar transferases"/>
    <property type="match status" value="1"/>
</dbReference>
<keyword evidence="7 11" id="KW-1133">Transmembrane helix</keyword>
<evidence type="ECO:0000256" key="2">
    <source>
        <dbReference type="ARBA" id="ARBA00004922"/>
    </source>
</evidence>
<evidence type="ECO:0000256" key="6">
    <source>
        <dbReference type="ARBA" id="ARBA00022968"/>
    </source>
</evidence>
<keyword evidence="4" id="KW-0808">Transferase</keyword>
<comment type="subcellular location">
    <subcellularLocation>
        <location evidence="1">Golgi apparatus membrane</location>
        <topology evidence="1">Single-pass type II membrane protein</topology>
    </subcellularLocation>
</comment>
<dbReference type="GO" id="GO:0000139">
    <property type="term" value="C:Golgi membrane"/>
    <property type="evidence" value="ECO:0007669"/>
    <property type="project" value="UniProtKB-SubCell"/>
</dbReference>
<name>A0A9W9LR03_9EURO</name>
<comment type="caution">
    <text evidence="12">The sequence shown here is derived from an EMBL/GenBank/DDBJ whole genome shotgun (WGS) entry which is preliminary data.</text>
</comment>
<keyword evidence="5 11" id="KW-0812">Transmembrane</keyword>
<keyword evidence="8" id="KW-0333">Golgi apparatus</keyword>
<evidence type="ECO:0000313" key="12">
    <source>
        <dbReference type="EMBL" id="KAJ5171683.1"/>
    </source>
</evidence>
<dbReference type="OrthoDB" id="4484309at2759"/>
<dbReference type="Pfam" id="PF11051">
    <property type="entry name" value="Mannosyl_trans3"/>
    <property type="match status" value="2"/>
</dbReference>
<dbReference type="InterPro" id="IPR022751">
    <property type="entry name" value="Alpha_mannosyltransferase"/>
</dbReference>
<evidence type="ECO:0008006" key="14">
    <source>
        <dbReference type="Google" id="ProtNLM"/>
    </source>
</evidence>
<dbReference type="AlphaFoldDB" id="A0A9W9LR03"/>
<dbReference type="InterPro" id="IPR029044">
    <property type="entry name" value="Nucleotide-diphossugar_trans"/>
</dbReference>
<organism evidence="12 13">
    <name type="scientific">Penicillium capsulatum</name>
    <dbReference type="NCBI Taxonomy" id="69766"/>
    <lineage>
        <taxon>Eukaryota</taxon>
        <taxon>Fungi</taxon>
        <taxon>Dikarya</taxon>
        <taxon>Ascomycota</taxon>
        <taxon>Pezizomycotina</taxon>
        <taxon>Eurotiomycetes</taxon>
        <taxon>Eurotiomycetidae</taxon>
        <taxon>Eurotiales</taxon>
        <taxon>Aspergillaceae</taxon>
        <taxon>Penicillium</taxon>
    </lineage>
</organism>
<accession>A0A9W9LR03</accession>
<comment type="similarity">
    <text evidence="3">Belongs to the MNN1/MNT family.</text>
</comment>
<reference evidence="12" key="2">
    <citation type="journal article" date="2023" name="IMA Fungus">
        <title>Comparative genomic study of the Penicillium genus elucidates a diverse pangenome and 15 lateral gene transfer events.</title>
        <authorList>
            <person name="Petersen C."/>
            <person name="Sorensen T."/>
            <person name="Nielsen M.R."/>
            <person name="Sondergaard T.E."/>
            <person name="Sorensen J.L."/>
            <person name="Fitzpatrick D.A."/>
            <person name="Frisvad J.C."/>
            <person name="Nielsen K.L."/>
        </authorList>
    </citation>
    <scope>NUCLEOTIDE SEQUENCE</scope>
    <source>
        <strain evidence="12">IBT 21917</strain>
    </source>
</reference>
<keyword evidence="6" id="KW-0735">Signal-anchor</keyword>
<dbReference type="PANTHER" id="PTHR31646:SF1">
    <property type="entry name" value="ALPHA-1,2-MANNOSYLTRANSFERASE MNN2"/>
    <property type="match status" value="1"/>
</dbReference>
<evidence type="ECO:0000256" key="10">
    <source>
        <dbReference type="SAM" id="MobiDB-lite"/>
    </source>
</evidence>
<evidence type="ECO:0000256" key="9">
    <source>
        <dbReference type="ARBA" id="ARBA00023136"/>
    </source>
</evidence>
<feature type="transmembrane region" description="Helical" evidence="11">
    <location>
        <begin position="12"/>
        <end position="29"/>
    </location>
</feature>